<organism evidence="2 3">
    <name type="scientific">Pontibacterium sinense</name>
    <dbReference type="NCBI Taxonomy" id="2781979"/>
    <lineage>
        <taxon>Bacteria</taxon>
        <taxon>Pseudomonadati</taxon>
        <taxon>Pseudomonadota</taxon>
        <taxon>Gammaproteobacteria</taxon>
        <taxon>Oceanospirillales</taxon>
        <taxon>Oceanospirillaceae</taxon>
        <taxon>Pontibacterium</taxon>
    </lineage>
</organism>
<feature type="domain" description="ABM" evidence="1">
    <location>
        <begin position="2"/>
        <end position="95"/>
    </location>
</feature>
<dbReference type="PROSITE" id="PS51725">
    <property type="entry name" value="ABM"/>
    <property type="match status" value="1"/>
</dbReference>
<evidence type="ECO:0000259" key="1">
    <source>
        <dbReference type="PROSITE" id="PS51725"/>
    </source>
</evidence>
<dbReference type="AlphaFoldDB" id="A0A8J7K5V9"/>
<keyword evidence="3" id="KW-1185">Reference proteome</keyword>
<dbReference type="InterPro" id="IPR007138">
    <property type="entry name" value="ABM_dom"/>
</dbReference>
<dbReference type="EMBL" id="JADEYS010000002">
    <property type="protein sequence ID" value="MBE9396086.1"/>
    <property type="molecule type" value="Genomic_DNA"/>
</dbReference>
<evidence type="ECO:0000313" key="3">
    <source>
        <dbReference type="Proteomes" id="UP000640333"/>
    </source>
</evidence>
<dbReference type="InterPro" id="IPR011008">
    <property type="entry name" value="Dimeric_a/b-barrel"/>
</dbReference>
<comment type="caution">
    <text evidence="2">The sequence shown here is derived from an EMBL/GenBank/DDBJ whole genome shotgun (WGS) entry which is preliminary data.</text>
</comment>
<evidence type="ECO:0000313" key="2">
    <source>
        <dbReference type="EMBL" id="MBE9396086.1"/>
    </source>
</evidence>
<reference evidence="2" key="1">
    <citation type="submission" date="2020-10" db="EMBL/GenBank/DDBJ databases">
        <title>Bacterium isolated from coastal waters sediment.</title>
        <authorList>
            <person name="Chen R.-J."/>
            <person name="Lu D.-C."/>
            <person name="Zhu K.-L."/>
            <person name="Du Z.-J."/>
        </authorList>
    </citation>
    <scope>NUCLEOTIDE SEQUENCE</scope>
    <source>
        <strain evidence="2">N1Y112</strain>
    </source>
</reference>
<sequence>MILEVAILDVKAGDEAAFEVAFSNAQAIIASMPGYVSHDLKRCLEKPNRYILLVNWLTLEDHTEGFRGSPEYLEWRALLHHFYDPFPDVEHYEIVDSLAV</sequence>
<name>A0A8J7K5V9_9GAMM</name>
<dbReference type="SUPFAM" id="SSF54909">
    <property type="entry name" value="Dimeric alpha+beta barrel"/>
    <property type="match status" value="1"/>
</dbReference>
<dbReference type="RefSeq" id="WP_193951644.1">
    <property type="nucleotide sequence ID" value="NZ_JADEYS010000002.1"/>
</dbReference>
<accession>A0A8J7K5V9</accession>
<dbReference type="Pfam" id="PF03992">
    <property type="entry name" value="ABM"/>
    <property type="match status" value="1"/>
</dbReference>
<keyword evidence="2" id="KW-0560">Oxidoreductase</keyword>
<gene>
    <name evidence="2" type="ORF">IOQ59_02300</name>
</gene>
<protein>
    <submittedName>
        <fullName evidence="2">Antibiotic biosynthesis monooxygenase</fullName>
    </submittedName>
</protein>
<dbReference type="Proteomes" id="UP000640333">
    <property type="component" value="Unassembled WGS sequence"/>
</dbReference>
<dbReference type="GO" id="GO:0004497">
    <property type="term" value="F:monooxygenase activity"/>
    <property type="evidence" value="ECO:0007669"/>
    <property type="project" value="UniProtKB-KW"/>
</dbReference>
<dbReference type="Gene3D" id="3.30.70.100">
    <property type="match status" value="1"/>
</dbReference>
<proteinExistence type="predicted"/>
<keyword evidence="2" id="KW-0503">Monooxygenase</keyword>